<dbReference type="InterPro" id="IPR005135">
    <property type="entry name" value="Endo/exonuclease/phosphatase"/>
</dbReference>
<sequence>MRHPEMEAKTMLPLHSNTNYSRVPGRTPFILLLLGAVILSLIFPLYLSLFGGVSASHAPKPIPAKPSGTLRVMTYNIRHGEGLDNRVDLERTIGELQKANPDVVALQEVDRYWWRSGMEDQVKKIAASLHMYYEYSPSIQKGFAQYGNALLSRYPLTAPHIYALPGEKEPRSVITVQLDTAHGPVTIAATHLGVSAEDRKRQLPLVTDIVAALPGPKIVMGDFNAGAAGPGMAALLSAVAPIPLIDPMGTVQHGGEIDHILTNLPLSGDAWTQASDASDHIPVISDLRL</sequence>
<evidence type="ECO:0000259" key="2">
    <source>
        <dbReference type="Pfam" id="PF03372"/>
    </source>
</evidence>
<dbReference type="AlphaFoldDB" id="A0A4Q9DD40"/>
<dbReference type="EMBL" id="SIRE01000054">
    <property type="protein sequence ID" value="TBL67754.1"/>
    <property type="molecule type" value="Genomic_DNA"/>
</dbReference>
<dbReference type="PANTHER" id="PTHR14859">
    <property type="entry name" value="CALCOFLUOR WHITE HYPERSENSITIVE PROTEIN PRECURSOR"/>
    <property type="match status" value="1"/>
</dbReference>
<name>A0A4Q9DD40_9BACL</name>
<reference evidence="3 4" key="1">
    <citation type="submission" date="2019-02" db="EMBL/GenBank/DDBJ databases">
        <title>Paenibacillus sp. nov., isolated from surface-sterilized tissue of Thalictrum simplex L.</title>
        <authorList>
            <person name="Tuo L."/>
        </authorList>
    </citation>
    <scope>NUCLEOTIDE SEQUENCE [LARGE SCALE GENOMIC DNA]</scope>
    <source>
        <strain evidence="3 4">N2SHLJ1</strain>
    </source>
</reference>
<gene>
    <name evidence="3" type="ORF">EYB31_39365</name>
</gene>
<keyword evidence="4" id="KW-1185">Reference proteome</keyword>
<dbReference type="InterPro" id="IPR036691">
    <property type="entry name" value="Endo/exonu/phosph_ase_sf"/>
</dbReference>
<dbReference type="GO" id="GO:0003824">
    <property type="term" value="F:catalytic activity"/>
    <property type="evidence" value="ECO:0007669"/>
    <property type="project" value="InterPro"/>
</dbReference>
<keyword evidence="1" id="KW-0472">Membrane</keyword>
<dbReference type="SUPFAM" id="SSF56219">
    <property type="entry name" value="DNase I-like"/>
    <property type="match status" value="1"/>
</dbReference>
<dbReference type="GO" id="GO:0016020">
    <property type="term" value="C:membrane"/>
    <property type="evidence" value="ECO:0007669"/>
    <property type="project" value="GOC"/>
</dbReference>
<evidence type="ECO:0000256" key="1">
    <source>
        <dbReference type="SAM" id="Phobius"/>
    </source>
</evidence>
<proteinExistence type="predicted"/>
<dbReference type="OrthoDB" id="155529at2"/>
<dbReference type="PANTHER" id="PTHR14859:SF15">
    <property type="entry name" value="ENDONUCLEASE_EXONUCLEASE_PHOSPHATASE DOMAIN-CONTAINING PROTEIN"/>
    <property type="match status" value="1"/>
</dbReference>
<feature type="domain" description="Endonuclease/exonuclease/phosphatase" evidence="2">
    <location>
        <begin position="73"/>
        <end position="280"/>
    </location>
</feature>
<feature type="transmembrane region" description="Helical" evidence="1">
    <location>
        <begin position="29"/>
        <end position="53"/>
    </location>
</feature>
<accession>A0A4Q9DD40</accession>
<dbReference type="Pfam" id="PF03372">
    <property type="entry name" value="Exo_endo_phos"/>
    <property type="match status" value="1"/>
</dbReference>
<comment type="caution">
    <text evidence="3">The sequence shown here is derived from an EMBL/GenBank/DDBJ whole genome shotgun (WGS) entry which is preliminary data.</text>
</comment>
<dbReference type="Proteomes" id="UP000293142">
    <property type="component" value="Unassembled WGS sequence"/>
</dbReference>
<keyword evidence="1" id="KW-0812">Transmembrane</keyword>
<dbReference type="InterPro" id="IPR051916">
    <property type="entry name" value="GPI-anchor_lipid_remodeler"/>
</dbReference>
<evidence type="ECO:0000313" key="3">
    <source>
        <dbReference type="EMBL" id="TBL67754.1"/>
    </source>
</evidence>
<protein>
    <recommendedName>
        <fullName evidence="2">Endonuclease/exonuclease/phosphatase domain-containing protein</fullName>
    </recommendedName>
</protein>
<evidence type="ECO:0000313" key="4">
    <source>
        <dbReference type="Proteomes" id="UP000293142"/>
    </source>
</evidence>
<dbReference type="Gene3D" id="3.60.10.10">
    <property type="entry name" value="Endonuclease/exonuclease/phosphatase"/>
    <property type="match status" value="1"/>
</dbReference>
<keyword evidence="1" id="KW-1133">Transmembrane helix</keyword>
<dbReference type="GO" id="GO:0006506">
    <property type="term" value="P:GPI anchor biosynthetic process"/>
    <property type="evidence" value="ECO:0007669"/>
    <property type="project" value="TreeGrafter"/>
</dbReference>
<organism evidence="3 4">
    <name type="scientific">Paenibacillus thalictri</name>
    <dbReference type="NCBI Taxonomy" id="2527873"/>
    <lineage>
        <taxon>Bacteria</taxon>
        <taxon>Bacillati</taxon>
        <taxon>Bacillota</taxon>
        <taxon>Bacilli</taxon>
        <taxon>Bacillales</taxon>
        <taxon>Paenibacillaceae</taxon>
        <taxon>Paenibacillus</taxon>
    </lineage>
</organism>